<evidence type="ECO:0000256" key="9">
    <source>
        <dbReference type="ARBA" id="ARBA00023136"/>
    </source>
</evidence>
<dbReference type="GO" id="GO:0016020">
    <property type="term" value="C:membrane"/>
    <property type="evidence" value="ECO:0007669"/>
    <property type="project" value="UniProtKB-SubCell"/>
</dbReference>
<feature type="transmembrane region" description="Helical" evidence="10">
    <location>
        <begin position="9"/>
        <end position="28"/>
    </location>
</feature>
<feature type="domain" description="Histidine kinase" evidence="11">
    <location>
        <begin position="215"/>
        <end position="399"/>
    </location>
</feature>
<dbReference type="AlphaFoldDB" id="A0A842J8H9"/>
<evidence type="ECO:0000256" key="1">
    <source>
        <dbReference type="ARBA" id="ARBA00000085"/>
    </source>
</evidence>
<dbReference type="Proteomes" id="UP000552683">
    <property type="component" value="Unassembled WGS sequence"/>
</dbReference>
<evidence type="ECO:0000256" key="3">
    <source>
        <dbReference type="ARBA" id="ARBA00012438"/>
    </source>
</evidence>
<evidence type="ECO:0000256" key="2">
    <source>
        <dbReference type="ARBA" id="ARBA00004141"/>
    </source>
</evidence>
<sequence>MRYSLTTKISVVFALAFSLVCILFYTFASMQLDNALEKIKNKQLNAINYLIASYEKSNPPSDLTNYFRNFGLTYVKSDKTVANVISTGKTVFAKQTQLGLFQSLLFQDSLYLQIKNPSFQILLESDDTKNINDPIWVGFILTTALLVSLYVSVMKSLMPLKKLSSDIRKFGAGNMDVNIAKPDSDDEIAKVAIEFDAAASKIRELLRSRQLFLRTIMHELKTPIGKGRIVSEMVQNPTHKTRLIAIFERLDMLINEFGKIEQLLSKNYALNYQESYFSNILDQARDMLMLDKFEEKVSVDIRRDILLRVDFGLFSLAIKNLIDNALKYADDKKAQVICDADGIVVRNLGQLLQNPIEYYMQAFIREKGTKSSGMGLGLYIIDHICRMHKFSLKYSYEDGYHSFKICTNPKESVEKRA</sequence>
<dbReference type="EC" id="2.7.13.3" evidence="3"/>
<dbReference type="PROSITE" id="PS50885">
    <property type="entry name" value="HAMP"/>
    <property type="match status" value="1"/>
</dbReference>
<dbReference type="SUPFAM" id="SSF47384">
    <property type="entry name" value="Homodimeric domain of signal transducing histidine kinase"/>
    <property type="match status" value="1"/>
</dbReference>
<dbReference type="SUPFAM" id="SSF55874">
    <property type="entry name" value="ATPase domain of HSP90 chaperone/DNA topoisomerase II/histidine kinase"/>
    <property type="match status" value="1"/>
</dbReference>
<dbReference type="InterPro" id="IPR036097">
    <property type="entry name" value="HisK_dim/P_sf"/>
</dbReference>
<dbReference type="InterPro" id="IPR003661">
    <property type="entry name" value="HisK_dim/P_dom"/>
</dbReference>
<dbReference type="Gene3D" id="3.30.565.10">
    <property type="entry name" value="Histidine kinase-like ATPase, C-terminal domain"/>
    <property type="match status" value="1"/>
</dbReference>
<name>A0A842J8H9_9BACT</name>
<feature type="transmembrane region" description="Helical" evidence="10">
    <location>
        <begin position="135"/>
        <end position="153"/>
    </location>
</feature>
<dbReference type="PANTHER" id="PTHR45528">
    <property type="entry name" value="SENSOR HISTIDINE KINASE CPXA"/>
    <property type="match status" value="1"/>
</dbReference>
<evidence type="ECO:0000259" key="12">
    <source>
        <dbReference type="PROSITE" id="PS50885"/>
    </source>
</evidence>
<organism evidence="13 14">
    <name type="scientific">Campylobacter massiliensis</name>
    <dbReference type="NCBI Taxonomy" id="2762557"/>
    <lineage>
        <taxon>Bacteria</taxon>
        <taxon>Pseudomonadati</taxon>
        <taxon>Campylobacterota</taxon>
        <taxon>Epsilonproteobacteria</taxon>
        <taxon>Campylobacterales</taxon>
        <taxon>Campylobacteraceae</taxon>
        <taxon>Campylobacter</taxon>
    </lineage>
</organism>
<evidence type="ECO:0000259" key="11">
    <source>
        <dbReference type="PROSITE" id="PS50109"/>
    </source>
</evidence>
<keyword evidence="7 13" id="KW-0418">Kinase</keyword>
<keyword evidence="9 10" id="KW-0472">Membrane</keyword>
<keyword evidence="6 10" id="KW-0812">Transmembrane</keyword>
<keyword evidence="5" id="KW-0808">Transferase</keyword>
<evidence type="ECO:0000256" key="6">
    <source>
        <dbReference type="ARBA" id="ARBA00022692"/>
    </source>
</evidence>
<comment type="caution">
    <text evidence="13">The sequence shown here is derived from an EMBL/GenBank/DDBJ whole genome shotgun (WGS) entry which is preliminary data.</text>
</comment>
<dbReference type="InterPro" id="IPR047994">
    <property type="entry name" value="ArsS-like"/>
</dbReference>
<protein>
    <recommendedName>
        <fullName evidence="3">histidine kinase</fullName>
        <ecNumber evidence="3">2.7.13.3</ecNumber>
    </recommendedName>
</protein>
<dbReference type="InterPro" id="IPR005467">
    <property type="entry name" value="His_kinase_dom"/>
</dbReference>
<keyword evidence="8 10" id="KW-1133">Transmembrane helix</keyword>
<dbReference type="GO" id="GO:0000155">
    <property type="term" value="F:phosphorelay sensor kinase activity"/>
    <property type="evidence" value="ECO:0007669"/>
    <property type="project" value="InterPro"/>
</dbReference>
<dbReference type="NCBIfam" id="NF038389">
    <property type="entry name" value="ArsS_fam_HK"/>
    <property type="match status" value="1"/>
</dbReference>
<evidence type="ECO:0000313" key="13">
    <source>
        <dbReference type="EMBL" id="MBC2881853.1"/>
    </source>
</evidence>
<proteinExistence type="predicted"/>
<keyword evidence="4" id="KW-0597">Phosphoprotein</keyword>
<gene>
    <name evidence="13" type="ORF">H7R39_00915</name>
</gene>
<comment type="subcellular location">
    <subcellularLocation>
        <location evidence="2">Membrane</location>
        <topology evidence="2">Multi-pass membrane protein</topology>
    </subcellularLocation>
</comment>
<feature type="domain" description="HAMP" evidence="12">
    <location>
        <begin position="154"/>
        <end position="207"/>
    </location>
</feature>
<keyword evidence="14" id="KW-1185">Reference proteome</keyword>
<dbReference type="Gene3D" id="6.10.340.10">
    <property type="match status" value="1"/>
</dbReference>
<dbReference type="InterPro" id="IPR003660">
    <property type="entry name" value="HAMP_dom"/>
</dbReference>
<comment type="catalytic activity">
    <reaction evidence="1">
        <text>ATP + protein L-histidine = ADP + protein N-phospho-L-histidine.</text>
        <dbReference type="EC" id="2.7.13.3"/>
    </reaction>
</comment>
<dbReference type="CDD" id="cd00082">
    <property type="entry name" value="HisKA"/>
    <property type="match status" value="1"/>
</dbReference>
<evidence type="ECO:0000256" key="8">
    <source>
        <dbReference type="ARBA" id="ARBA00022989"/>
    </source>
</evidence>
<evidence type="ECO:0000256" key="4">
    <source>
        <dbReference type="ARBA" id="ARBA00022553"/>
    </source>
</evidence>
<accession>A0A842J8H9</accession>
<dbReference type="RefSeq" id="WP_185897565.1">
    <property type="nucleotide sequence ID" value="NZ_JACLZK010000001.1"/>
</dbReference>
<dbReference type="PROSITE" id="PS50109">
    <property type="entry name" value="HIS_KIN"/>
    <property type="match status" value="1"/>
</dbReference>
<dbReference type="PANTHER" id="PTHR45528:SF12">
    <property type="entry name" value="SENSOR HISTIDINE KINASE ARSS"/>
    <property type="match status" value="1"/>
</dbReference>
<evidence type="ECO:0000313" key="14">
    <source>
        <dbReference type="Proteomes" id="UP000552683"/>
    </source>
</evidence>
<evidence type="ECO:0000256" key="10">
    <source>
        <dbReference type="SAM" id="Phobius"/>
    </source>
</evidence>
<dbReference type="CDD" id="cd06225">
    <property type="entry name" value="HAMP"/>
    <property type="match status" value="1"/>
</dbReference>
<reference evidence="13 14" key="1">
    <citation type="submission" date="2020-08" db="EMBL/GenBank/DDBJ databases">
        <title>Complete genome and description of Campylobacter massiliensis Marseille-Q3452 sp. nov.</title>
        <authorList>
            <person name="Antezack A."/>
        </authorList>
    </citation>
    <scope>NUCLEOTIDE SEQUENCE [LARGE SCALE GENOMIC DNA]</scope>
    <source>
        <strain evidence="13 14">Marseille-Q3452</strain>
    </source>
</reference>
<evidence type="ECO:0000256" key="5">
    <source>
        <dbReference type="ARBA" id="ARBA00022679"/>
    </source>
</evidence>
<dbReference type="InterPro" id="IPR050398">
    <property type="entry name" value="HssS/ArlS-like"/>
</dbReference>
<dbReference type="CDD" id="cd00075">
    <property type="entry name" value="HATPase"/>
    <property type="match status" value="1"/>
</dbReference>
<dbReference type="EMBL" id="JACLZK010000001">
    <property type="protein sequence ID" value="MBC2881853.1"/>
    <property type="molecule type" value="Genomic_DNA"/>
</dbReference>
<dbReference type="InterPro" id="IPR036890">
    <property type="entry name" value="HATPase_C_sf"/>
</dbReference>
<evidence type="ECO:0000256" key="7">
    <source>
        <dbReference type="ARBA" id="ARBA00022777"/>
    </source>
</evidence>